<dbReference type="AlphaFoldDB" id="A0AAV9EN86"/>
<keyword evidence="3" id="KW-1185">Reference proteome</keyword>
<organism evidence="2 3">
    <name type="scientific">Acorus calamus</name>
    <name type="common">Sweet flag</name>
    <dbReference type="NCBI Taxonomy" id="4465"/>
    <lineage>
        <taxon>Eukaryota</taxon>
        <taxon>Viridiplantae</taxon>
        <taxon>Streptophyta</taxon>
        <taxon>Embryophyta</taxon>
        <taxon>Tracheophyta</taxon>
        <taxon>Spermatophyta</taxon>
        <taxon>Magnoliopsida</taxon>
        <taxon>Liliopsida</taxon>
        <taxon>Acoraceae</taxon>
        <taxon>Acorus</taxon>
    </lineage>
</organism>
<protein>
    <submittedName>
        <fullName evidence="2">Uncharacterized protein</fullName>
    </submittedName>
</protein>
<evidence type="ECO:0000256" key="1">
    <source>
        <dbReference type="SAM" id="MobiDB-lite"/>
    </source>
</evidence>
<evidence type="ECO:0000313" key="3">
    <source>
        <dbReference type="Proteomes" id="UP001180020"/>
    </source>
</evidence>
<dbReference type="EMBL" id="JAUJYO010000006">
    <property type="protein sequence ID" value="KAK1315245.1"/>
    <property type="molecule type" value="Genomic_DNA"/>
</dbReference>
<feature type="region of interest" description="Disordered" evidence="1">
    <location>
        <begin position="76"/>
        <end position="112"/>
    </location>
</feature>
<name>A0AAV9EN86_ACOCL</name>
<reference evidence="2" key="1">
    <citation type="journal article" date="2023" name="Nat. Commun.">
        <title>Diploid and tetraploid genomes of Acorus and the evolution of monocots.</title>
        <authorList>
            <person name="Ma L."/>
            <person name="Liu K.W."/>
            <person name="Li Z."/>
            <person name="Hsiao Y.Y."/>
            <person name="Qi Y."/>
            <person name="Fu T."/>
            <person name="Tang G.D."/>
            <person name="Zhang D."/>
            <person name="Sun W.H."/>
            <person name="Liu D.K."/>
            <person name="Li Y."/>
            <person name="Chen G.Z."/>
            <person name="Liu X.D."/>
            <person name="Liao X.Y."/>
            <person name="Jiang Y.T."/>
            <person name="Yu X."/>
            <person name="Hao Y."/>
            <person name="Huang J."/>
            <person name="Zhao X.W."/>
            <person name="Ke S."/>
            <person name="Chen Y.Y."/>
            <person name="Wu W.L."/>
            <person name="Hsu J.L."/>
            <person name="Lin Y.F."/>
            <person name="Huang M.D."/>
            <person name="Li C.Y."/>
            <person name="Huang L."/>
            <person name="Wang Z.W."/>
            <person name="Zhao X."/>
            <person name="Zhong W.Y."/>
            <person name="Peng D.H."/>
            <person name="Ahmad S."/>
            <person name="Lan S."/>
            <person name="Zhang J.S."/>
            <person name="Tsai W.C."/>
            <person name="Van de Peer Y."/>
            <person name="Liu Z.J."/>
        </authorList>
    </citation>
    <scope>NUCLEOTIDE SEQUENCE</scope>
    <source>
        <strain evidence="2">CP</strain>
    </source>
</reference>
<accession>A0AAV9EN86</accession>
<sequence>MDSTGSQDDRFIHGGVTCKFTKGEVTLITSLPFHRKALDLHSKKISDIHLLQKHFPSKHLNRKDVREKLIQLYPSKDEEDKRDFKQIASGDPSAGPSSPSMPDQEISPLSERDMEISETLAMVEKVVEDSTFVVLKKKKDKKTITIVKDTQVEDSQVQVFL</sequence>
<dbReference type="Proteomes" id="UP001180020">
    <property type="component" value="Unassembled WGS sequence"/>
</dbReference>
<feature type="compositionally biased region" description="Low complexity" evidence="1">
    <location>
        <begin position="88"/>
        <end position="103"/>
    </location>
</feature>
<reference evidence="2" key="2">
    <citation type="submission" date="2023-06" db="EMBL/GenBank/DDBJ databases">
        <authorList>
            <person name="Ma L."/>
            <person name="Liu K.-W."/>
            <person name="Li Z."/>
            <person name="Hsiao Y.-Y."/>
            <person name="Qi Y."/>
            <person name="Fu T."/>
            <person name="Tang G."/>
            <person name="Zhang D."/>
            <person name="Sun W.-H."/>
            <person name="Liu D.-K."/>
            <person name="Li Y."/>
            <person name="Chen G.-Z."/>
            <person name="Liu X.-D."/>
            <person name="Liao X.-Y."/>
            <person name="Jiang Y.-T."/>
            <person name="Yu X."/>
            <person name="Hao Y."/>
            <person name="Huang J."/>
            <person name="Zhao X.-W."/>
            <person name="Ke S."/>
            <person name="Chen Y.-Y."/>
            <person name="Wu W.-L."/>
            <person name="Hsu J.-L."/>
            <person name="Lin Y.-F."/>
            <person name="Huang M.-D."/>
            <person name="Li C.-Y."/>
            <person name="Huang L."/>
            <person name="Wang Z.-W."/>
            <person name="Zhao X."/>
            <person name="Zhong W.-Y."/>
            <person name="Peng D.-H."/>
            <person name="Ahmad S."/>
            <person name="Lan S."/>
            <person name="Zhang J.-S."/>
            <person name="Tsai W.-C."/>
            <person name="Van De Peer Y."/>
            <person name="Liu Z.-J."/>
        </authorList>
    </citation>
    <scope>NUCLEOTIDE SEQUENCE</scope>
    <source>
        <strain evidence="2">CP</strain>
        <tissue evidence="2">Leaves</tissue>
    </source>
</reference>
<evidence type="ECO:0000313" key="2">
    <source>
        <dbReference type="EMBL" id="KAK1315245.1"/>
    </source>
</evidence>
<gene>
    <name evidence="2" type="ORF">QJS10_CPA06g01204</name>
</gene>
<feature type="compositionally biased region" description="Basic and acidic residues" evidence="1">
    <location>
        <begin position="76"/>
        <end position="85"/>
    </location>
</feature>
<comment type="caution">
    <text evidence="2">The sequence shown here is derived from an EMBL/GenBank/DDBJ whole genome shotgun (WGS) entry which is preliminary data.</text>
</comment>
<proteinExistence type="predicted"/>